<reference evidence="1" key="2">
    <citation type="journal article" date="2024" name="Plant">
        <title>Genomic evolution and insights into agronomic trait innovations of Sesamum species.</title>
        <authorList>
            <person name="Miao H."/>
            <person name="Wang L."/>
            <person name="Qu L."/>
            <person name="Liu H."/>
            <person name="Sun Y."/>
            <person name="Le M."/>
            <person name="Wang Q."/>
            <person name="Wei S."/>
            <person name="Zheng Y."/>
            <person name="Lin W."/>
            <person name="Duan Y."/>
            <person name="Cao H."/>
            <person name="Xiong S."/>
            <person name="Wang X."/>
            <person name="Wei L."/>
            <person name="Li C."/>
            <person name="Ma Q."/>
            <person name="Ju M."/>
            <person name="Zhao R."/>
            <person name="Li G."/>
            <person name="Mu C."/>
            <person name="Tian Q."/>
            <person name="Mei H."/>
            <person name="Zhang T."/>
            <person name="Gao T."/>
            <person name="Zhang H."/>
        </authorList>
    </citation>
    <scope>NUCLEOTIDE SEQUENCE</scope>
    <source>
        <strain evidence="1">KEN1</strain>
    </source>
</reference>
<reference evidence="1" key="1">
    <citation type="submission" date="2020-06" db="EMBL/GenBank/DDBJ databases">
        <authorList>
            <person name="Li T."/>
            <person name="Hu X."/>
            <person name="Zhang T."/>
            <person name="Song X."/>
            <person name="Zhang H."/>
            <person name="Dai N."/>
            <person name="Sheng W."/>
            <person name="Hou X."/>
            <person name="Wei L."/>
        </authorList>
    </citation>
    <scope>NUCLEOTIDE SEQUENCE</scope>
    <source>
        <strain evidence="1">KEN1</strain>
        <tissue evidence="1">Leaf</tissue>
    </source>
</reference>
<protein>
    <recommendedName>
        <fullName evidence="2">DUF4283 domain-containing protein</fullName>
    </recommendedName>
</protein>
<organism evidence="1">
    <name type="scientific">Sesamum latifolium</name>
    <dbReference type="NCBI Taxonomy" id="2727402"/>
    <lineage>
        <taxon>Eukaryota</taxon>
        <taxon>Viridiplantae</taxon>
        <taxon>Streptophyta</taxon>
        <taxon>Embryophyta</taxon>
        <taxon>Tracheophyta</taxon>
        <taxon>Spermatophyta</taxon>
        <taxon>Magnoliopsida</taxon>
        <taxon>eudicotyledons</taxon>
        <taxon>Gunneridae</taxon>
        <taxon>Pentapetalae</taxon>
        <taxon>asterids</taxon>
        <taxon>lamiids</taxon>
        <taxon>Lamiales</taxon>
        <taxon>Pedaliaceae</taxon>
        <taxon>Sesamum</taxon>
    </lineage>
</organism>
<name>A0AAW2VV36_9LAMI</name>
<evidence type="ECO:0008006" key="2">
    <source>
        <dbReference type="Google" id="ProtNLM"/>
    </source>
</evidence>
<dbReference type="PANTHER" id="PTHR31286">
    <property type="entry name" value="GLYCINE-RICH CELL WALL STRUCTURAL PROTEIN 1.8-LIKE"/>
    <property type="match status" value="1"/>
</dbReference>
<dbReference type="PANTHER" id="PTHR31286:SF165">
    <property type="entry name" value="DUF4283 DOMAIN-CONTAINING PROTEIN"/>
    <property type="match status" value="1"/>
</dbReference>
<proteinExistence type="predicted"/>
<dbReference type="AlphaFoldDB" id="A0AAW2VV36"/>
<comment type="caution">
    <text evidence="1">The sequence shown here is derived from an EMBL/GenBank/DDBJ whole genome shotgun (WGS) entry which is preliminary data.</text>
</comment>
<evidence type="ECO:0000313" key="1">
    <source>
        <dbReference type="EMBL" id="KAL0433330.1"/>
    </source>
</evidence>
<sequence length="223" mass="25172">MQRRKQSHTQVPVWIKIKHLPIELWTDEGISIVVSGVGKPLYTDVITKACMRLNFARVCIIIDYQSTLPKHLIVLLPTDEGAEVPCRVDIDYEWVPARCTQCQTLGHSKVTCPSLKHAEKRDVQIYVQKPWSSATVDHLVQHTNTMARGAAQNAIQPMEETVITLCSTYTTNIVPIDPYENPIKEKGKEIVIFNQFCILDTYLDNGKASTLGPEQSSLEEIIE</sequence>
<dbReference type="EMBL" id="JACGWN010000009">
    <property type="protein sequence ID" value="KAL0433330.1"/>
    <property type="molecule type" value="Genomic_DNA"/>
</dbReference>
<accession>A0AAW2VV36</accession>
<gene>
    <name evidence="1" type="ORF">Slati_2667300</name>
</gene>
<dbReference type="InterPro" id="IPR040256">
    <property type="entry name" value="At4g02000-like"/>
</dbReference>